<proteinExistence type="predicted"/>
<dbReference type="Proteomes" id="UP000264353">
    <property type="component" value="Chromosome A1"/>
</dbReference>
<evidence type="ECO:0000313" key="1">
    <source>
        <dbReference type="EMBL" id="RID79730.1"/>
    </source>
</evidence>
<name>A0A398AVS1_BRACM</name>
<gene>
    <name evidence="1" type="ORF">BRARA_A02444</name>
</gene>
<reference evidence="1 2" key="1">
    <citation type="submission" date="2018-06" db="EMBL/GenBank/DDBJ databases">
        <title>WGS assembly of Brassica rapa FPsc.</title>
        <authorList>
            <person name="Bowman J."/>
            <person name="Kohchi T."/>
            <person name="Yamato K."/>
            <person name="Jenkins J."/>
            <person name="Shu S."/>
            <person name="Ishizaki K."/>
            <person name="Yamaoka S."/>
            <person name="Nishihama R."/>
            <person name="Nakamura Y."/>
            <person name="Berger F."/>
            <person name="Adam C."/>
            <person name="Aki S."/>
            <person name="Althoff F."/>
            <person name="Araki T."/>
            <person name="Arteaga-Vazquez M."/>
            <person name="Balasubrmanian S."/>
            <person name="Bauer D."/>
            <person name="Boehm C."/>
            <person name="Briginshaw L."/>
            <person name="Caballero-Perez J."/>
            <person name="Catarino B."/>
            <person name="Chen F."/>
            <person name="Chiyoda S."/>
            <person name="Chovatia M."/>
            <person name="Davies K."/>
            <person name="Delmans M."/>
            <person name="Demura T."/>
            <person name="Dierschke T."/>
            <person name="Dolan L."/>
            <person name="Dorantes-Acosta A."/>
            <person name="Eklund D."/>
            <person name="Florent S."/>
            <person name="Flores-Sandoval E."/>
            <person name="Fujiyama A."/>
            <person name="Fukuzawa H."/>
            <person name="Galik B."/>
            <person name="Grimanelli D."/>
            <person name="Grimwood J."/>
            <person name="Grossniklaus U."/>
            <person name="Hamada T."/>
            <person name="Haseloff J."/>
            <person name="Hetherington A."/>
            <person name="Higo A."/>
            <person name="Hirakawa Y."/>
            <person name="Hundley H."/>
            <person name="Ikeda Y."/>
            <person name="Inoue K."/>
            <person name="Inoue S."/>
            <person name="Ishida S."/>
            <person name="Jia Q."/>
            <person name="Kakita M."/>
            <person name="Kanazawa T."/>
            <person name="Kawai Y."/>
            <person name="Kawashima T."/>
            <person name="Kennedy M."/>
            <person name="Kinose K."/>
            <person name="Kinoshita T."/>
            <person name="Kohara Y."/>
            <person name="Koide E."/>
            <person name="Komatsu K."/>
            <person name="Kopischke S."/>
            <person name="Kubo M."/>
            <person name="Kyozuka J."/>
            <person name="Lagercrantz U."/>
            <person name="Lin S."/>
            <person name="Lindquist E."/>
            <person name="Lipzen A."/>
            <person name="Lu C."/>
            <person name="Luna E."/>
            <person name="Martienssen R."/>
            <person name="Minamino N."/>
            <person name="Mizutani M."/>
            <person name="Mizutani M."/>
            <person name="Mochizuki N."/>
            <person name="Monte I."/>
            <person name="Mosher R."/>
            <person name="Nagasaki H."/>
            <person name="Nakagami H."/>
            <person name="Naramoto S."/>
            <person name="Nishitani K."/>
            <person name="Ohtani M."/>
            <person name="Okamoto T."/>
            <person name="Okumura M."/>
            <person name="Phillips J."/>
            <person name="Pollak B."/>
            <person name="Reinders A."/>
            <person name="Roevekamp M."/>
            <person name="Sano R."/>
            <person name="Sawa S."/>
            <person name="Schmid M."/>
            <person name="Shirakawa M."/>
            <person name="Solano R."/>
            <person name="Spunde A."/>
            <person name="Suetsugu N."/>
            <person name="Sugano S."/>
            <person name="Sugiyama A."/>
            <person name="Sun R."/>
            <person name="Suzuki Y."/>
            <person name="Takenaka M."/>
            <person name="Takezawa D."/>
            <person name="Tomogane H."/>
            <person name="Tsuzuki M."/>
            <person name="Ueda T."/>
            <person name="Umeda M."/>
            <person name="Ward J."/>
            <person name="Watanabe Y."/>
            <person name="Yazaki K."/>
            <person name="Yokoyama R."/>
            <person name="Yoshitake Y."/>
            <person name="Yotsui I."/>
            <person name="Zachgo S."/>
            <person name="Schmutz J."/>
        </authorList>
    </citation>
    <scope>NUCLEOTIDE SEQUENCE [LARGE SCALE GENOMIC DNA]</scope>
    <source>
        <strain evidence="2">cv. B-3</strain>
    </source>
</reference>
<organism evidence="1 2">
    <name type="scientific">Brassica campestris</name>
    <name type="common">Field mustard</name>
    <dbReference type="NCBI Taxonomy" id="3711"/>
    <lineage>
        <taxon>Eukaryota</taxon>
        <taxon>Viridiplantae</taxon>
        <taxon>Streptophyta</taxon>
        <taxon>Embryophyta</taxon>
        <taxon>Tracheophyta</taxon>
        <taxon>Spermatophyta</taxon>
        <taxon>Magnoliopsida</taxon>
        <taxon>eudicotyledons</taxon>
        <taxon>Gunneridae</taxon>
        <taxon>Pentapetalae</taxon>
        <taxon>rosids</taxon>
        <taxon>malvids</taxon>
        <taxon>Brassicales</taxon>
        <taxon>Brassicaceae</taxon>
        <taxon>Brassiceae</taxon>
        <taxon>Brassica</taxon>
    </lineage>
</organism>
<sequence length="59" mass="6593">MNSIKISTLNPPAGVCSFGRTQRERLRTEICELTRMKFKSSLNLSLKLKTKGNGFGMCV</sequence>
<dbReference type="EMBL" id="CM010628">
    <property type="protein sequence ID" value="RID79730.1"/>
    <property type="molecule type" value="Genomic_DNA"/>
</dbReference>
<dbReference type="AlphaFoldDB" id="A0A398AVS1"/>
<accession>A0A398AVS1</accession>
<evidence type="ECO:0000313" key="2">
    <source>
        <dbReference type="Proteomes" id="UP000264353"/>
    </source>
</evidence>
<protein>
    <submittedName>
        <fullName evidence="1">Uncharacterized protein</fullName>
    </submittedName>
</protein>